<name>A0A1V3I6R9_9PAST</name>
<evidence type="ECO:0000313" key="2">
    <source>
        <dbReference type="EMBL" id="OOF35700.1"/>
    </source>
</evidence>
<dbReference type="NCBIfam" id="TIGR00752">
    <property type="entry name" value="slp"/>
    <property type="match status" value="1"/>
</dbReference>
<evidence type="ECO:0008006" key="4">
    <source>
        <dbReference type="Google" id="ProtNLM"/>
    </source>
</evidence>
<dbReference type="PIRSF" id="PIRSF004982">
    <property type="entry name" value="SlP"/>
    <property type="match status" value="1"/>
</dbReference>
<evidence type="ECO:0000256" key="1">
    <source>
        <dbReference type="SAM" id="SignalP"/>
    </source>
</evidence>
<dbReference type="AlphaFoldDB" id="A0A1V3I6R9"/>
<comment type="caution">
    <text evidence="2">The sequence shown here is derived from an EMBL/GenBank/DDBJ whole genome shotgun (WGS) entry which is preliminary data.</text>
</comment>
<keyword evidence="1" id="KW-0732">Signal</keyword>
<dbReference type="EMBL" id="MLHH01000026">
    <property type="protein sequence ID" value="OOF35700.1"/>
    <property type="molecule type" value="Genomic_DNA"/>
</dbReference>
<gene>
    <name evidence="2" type="ORF">BKK48_09050</name>
</gene>
<proteinExistence type="predicted"/>
<dbReference type="RefSeq" id="WP_077428033.1">
    <property type="nucleotide sequence ID" value="NZ_MLHH01000026.1"/>
</dbReference>
<sequence>MLKKITLFFTALLGLTACVTAPKGLEAENFTRTDLTQIQPKDYACACHPIRLGGKIIHAKALENQTELEILSFPVASWNAKPLMEAQSNGRFIAYLEGFIDPEILKNQYITLGGILKKQQVGKVDQADYVYPVVKVKNYRLWKIGVDYYPDYDDDWRFNRGYYWRYDWFYPPQIRYYLY</sequence>
<feature type="chain" id="PRO_5012979776" description="Starvation-inducible protein" evidence="1">
    <location>
        <begin position="22"/>
        <end position="179"/>
    </location>
</feature>
<keyword evidence="3" id="KW-1185">Reference proteome</keyword>
<dbReference type="STRING" id="1908258.BKK48_09050"/>
<feature type="signal peptide" evidence="1">
    <location>
        <begin position="1"/>
        <end position="21"/>
    </location>
</feature>
<dbReference type="PANTHER" id="PTHR37530">
    <property type="entry name" value="OUTER MEMBRANE PROTEIN SLP"/>
    <property type="match status" value="1"/>
</dbReference>
<dbReference type="InterPro" id="IPR004658">
    <property type="entry name" value="OMP_Slp"/>
</dbReference>
<dbReference type="GO" id="GO:0019867">
    <property type="term" value="C:outer membrane"/>
    <property type="evidence" value="ECO:0007669"/>
    <property type="project" value="InterPro"/>
</dbReference>
<protein>
    <recommendedName>
        <fullName evidence="4">Starvation-inducible protein</fullName>
    </recommendedName>
</protein>
<accession>A0A1V3I6R9</accession>
<dbReference type="PROSITE" id="PS51257">
    <property type="entry name" value="PROKAR_LIPOPROTEIN"/>
    <property type="match status" value="1"/>
</dbReference>
<reference evidence="2 3" key="1">
    <citation type="submission" date="2016-10" db="EMBL/GenBank/DDBJ databases">
        <title>Rodentibacter gen. nov. and new species.</title>
        <authorList>
            <person name="Christensen H."/>
        </authorList>
    </citation>
    <scope>NUCLEOTIDE SEQUENCE [LARGE SCALE GENOMIC DNA]</scope>
    <source>
        <strain evidence="2 3">Ac69</strain>
    </source>
</reference>
<dbReference type="OrthoDB" id="5295757at2"/>
<dbReference type="Proteomes" id="UP000189437">
    <property type="component" value="Unassembled WGS sequence"/>
</dbReference>
<dbReference type="PANTHER" id="PTHR37530:SF1">
    <property type="entry name" value="OUTER MEMBRANE PROTEIN SLP"/>
    <property type="match status" value="1"/>
</dbReference>
<organism evidence="2 3">
    <name type="scientific">Rodentibacter heidelbergensis</name>
    <dbReference type="NCBI Taxonomy" id="1908258"/>
    <lineage>
        <taxon>Bacteria</taxon>
        <taxon>Pseudomonadati</taxon>
        <taxon>Pseudomonadota</taxon>
        <taxon>Gammaproteobacteria</taxon>
        <taxon>Pasteurellales</taxon>
        <taxon>Pasteurellaceae</taxon>
        <taxon>Rodentibacter</taxon>
    </lineage>
</organism>
<dbReference type="Pfam" id="PF03843">
    <property type="entry name" value="Slp"/>
    <property type="match status" value="1"/>
</dbReference>
<evidence type="ECO:0000313" key="3">
    <source>
        <dbReference type="Proteomes" id="UP000189437"/>
    </source>
</evidence>